<accession>A0A7E4VLJ2</accession>
<feature type="region of interest" description="Disordered" evidence="1">
    <location>
        <begin position="1"/>
        <end position="48"/>
    </location>
</feature>
<dbReference type="WBParaSite" id="Pan_g21628.t1">
    <property type="protein sequence ID" value="Pan_g21628.t1"/>
    <property type="gene ID" value="Pan_g21628"/>
</dbReference>
<name>A0A7E4VLJ2_PANRE</name>
<proteinExistence type="predicted"/>
<dbReference type="Proteomes" id="UP000492821">
    <property type="component" value="Unassembled WGS sequence"/>
</dbReference>
<evidence type="ECO:0000256" key="1">
    <source>
        <dbReference type="SAM" id="MobiDB-lite"/>
    </source>
</evidence>
<evidence type="ECO:0000313" key="3">
    <source>
        <dbReference type="WBParaSite" id="Pan_g21628.t1"/>
    </source>
</evidence>
<keyword evidence="2" id="KW-1185">Reference proteome</keyword>
<dbReference type="AlphaFoldDB" id="A0A7E4VLJ2"/>
<reference evidence="2" key="1">
    <citation type="journal article" date="2013" name="Genetics">
        <title>The draft genome and transcriptome of Panagrellus redivivus are shaped by the harsh demands of a free-living lifestyle.</title>
        <authorList>
            <person name="Srinivasan J."/>
            <person name="Dillman A.R."/>
            <person name="Macchietto M.G."/>
            <person name="Heikkinen L."/>
            <person name="Lakso M."/>
            <person name="Fracchia K.M."/>
            <person name="Antoshechkin I."/>
            <person name="Mortazavi A."/>
            <person name="Wong G."/>
            <person name="Sternberg P.W."/>
        </authorList>
    </citation>
    <scope>NUCLEOTIDE SEQUENCE [LARGE SCALE GENOMIC DNA]</scope>
    <source>
        <strain evidence="2">MT8872</strain>
    </source>
</reference>
<organism evidence="2 3">
    <name type="scientific">Panagrellus redivivus</name>
    <name type="common">Microworm</name>
    <dbReference type="NCBI Taxonomy" id="6233"/>
    <lineage>
        <taxon>Eukaryota</taxon>
        <taxon>Metazoa</taxon>
        <taxon>Ecdysozoa</taxon>
        <taxon>Nematoda</taxon>
        <taxon>Chromadorea</taxon>
        <taxon>Rhabditida</taxon>
        <taxon>Tylenchina</taxon>
        <taxon>Panagrolaimomorpha</taxon>
        <taxon>Panagrolaimoidea</taxon>
        <taxon>Panagrolaimidae</taxon>
        <taxon>Panagrellus</taxon>
    </lineage>
</organism>
<reference evidence="3" key="2">
    <citation type="submission" date="2020-10" db="UniProtKB">
        <authorList>
            <consortium name="WormBaseParasite"/>
        </authorList>
    </citation>
    <scope>IDENTIFICATION</scope>
</reference>
<evidence type="ECO:0000313" key="2">
    <source>
        <dbReference type="Proteomes" id="UP000492821"/>
    </source>
</evidence>
<protein>
    <submittedName>
        <fullName evidence="3">Uncharacterized protein</fullName>
    </submittedName>
</protein>
<sequence>MSLRTSLQVGGWVNKHTETEKPKRQPSQSSIDESRDERGLGGLRNLGLGASSLLPLSRLLRDSFGMGGQSQRRTTTDGTLLPLIRTCEEEETLFGDGGFRDLHLVWDNREEDIRTTSTA</sequence>